<evidence type="ECO:0000313" key="3">
    <source>
        <dbReference type="Proteomes" id="UP000498740"/>
    </source>
</evidence>
<keyword evidence="1" id="KW-1133">Transmembrane helix</keyword>
<name>A0A7J0CP83_STRMI</name>
<keyword evidence="1" id="KW-0472">Membrane</keyword>
<dbReference type="EMBL" id="BLWD01000001">
    <property type="protein sequence ID" value="GFN03724.1"/>
    <property type="molecule type" value="Genomic_DNA"/>
</dbReference>
<evidence type="ECO:0000313" key="2">
    <source>
        <dbReference type="EMBL" id="GFN03724.1"/>
    </source>
</evidence>
<protein>
    <recommendedName>
        <fullName evidence="4">DUF2834 domain-containing protein</fullName>
    </recommendedName>
</protein>
<feature type="transmembrane region" description="Helical" evidence="1">
    <location>
        <begin position="91"/>
        <end position="110"/>
    </location>
</feature>
<keyword evidence="1" id="KW-0812">Transmembrane</keyword>
<reference evidence="2 3" key="1">
    <citation type="submission" date="2020-05" db="EMBL/GenBank/DDBJ databases">
        <title>Whole genome shotgun sequence of Streptomyces microflavus NBRC 13062.</title>
        <authorList>
            <person name="Komaki H."/>
            <person name="Tamura T."/>
        </authorList>
    </citation>
    <scope>NUCLEOTIDE SEQUENCE [LARGE SCALE GENOMIC DNA]</scope>
    <source>
        <strain evidence="2 3">NBRC 13062</strain>
    </source>
</reference>
<feature type="transmembrane region" description="Helical" evidence="1">
    <location>
        <begin position="20"/>
        <end position="42"/>
    </location>
</feature>
<organism evidence="2 3">
    <name type="scientific">Streptomyces microflavus</name>
    <name type="common">Streptomyces lipmanii</name>
    <dbReference type="NCBI Taxonomy" id="1919"/>
    <lineage>
        <taxon>Bacteria</taxon>
        <taxon>Bacillati</taxon>
        <taxon>Actinomycetota</taxon>
        <taxon>Actinomycetes</taxon>
        <taxon>Kitasatosporales</taxon>
        <taxon>Streptomycetaceae</taxon>
        <taxon>Streptomyces</taxon>
    </lineage>
</organism>
<dbReference type="AlphaFoldDB" id="A0A7J0CP83"/>
<sequence>MNGQDETDRTRQRGNRTLEAVFALLLVAGIALPYAQAIPWLAENGLDLHRLIDEIFATRISSFFGWDVIVAVVVLLTAVSVDTHLSKGQKALVGLGALLGASVGLPLYLLPRQRNLRRDPP</sequence>
<evidence type="ECO:0000256" key="1">
    <source>
        <dbReference type="SAM" id="Phobius"/>
    </source>
</evidence>
<gene>
    <name evidence="2" type="ORF">Smic_22800</name>
</gene>
<accession>A0A7J0CP83</accession>
<dbReference type="Proteomes" id="UP000498740">
    <property type="component" value="Unassembled WGS sequence"/>
</dbReference>
<comment type="caution">
    <text evidence="2">The sequence shown here is derived from an EMBL/GenBank/DDBJ whole genome shotgun (WGS) entry which is preliminary data.</text>
</comment>
<dbReference type="Pfam" id="PF11196">
    <property type="entry name" value="DUF2834"/>
    <property type="match status" value="1"/>
</dbReference>
<feature type="transmembrane region" description="Helical" evidence="1">
    <location>
        <begin position="63"/>
        <end position="85"/>
    </location>
</feature>
<dbReference type="RefSeq" id="WP_051821648.1">
    <property type="nucleotide sequence ID" value="NZ_BMUG01000001.1"/>
</dbReference>
<evidence type="ECO:0008006" key="4">
    <source>
        <dbReference type="Google" id="ProtNLM"/>
    </source>
</evidence>
<dbReference type="InterPro" id="IPR021362">
    <property type="entry name" value="DUF2834"/>
</dbReference>
<proteinExistence type="predicted"/>